<proteinExistence type="predicted"/>
<comment type="caution">
    <text evidence="2">The sequence shown here is derived from an EMBL/GenBank/DDBJ whole genome shotgun (WGS) entry which is preliminary data.</text>
</comment>
<feature type="region of interest" description="Disordered" evidence="1">
    <location>
        <begin position="293"/>
        <end position="330"/>
    </location>
</feature>
<organism evidence="2">
    <name type="scientific">marine sediment metagenome</name>
    <dbReference type="NCBI Taxonomy" id="412755"/>
    <lineage>
        <taxon>unclassified sequences</taxon>
        <taxon>metagenomes</taxon>
        <taxon>ecological metagenomes</taxon>
    </lineage>
</organism>
<dbReference type="AlphaFoldDB" id="A0A0F9UQF2"/>
<evidence type="ECO:0000256" key="1">
    <source>
        <dbReference type="SAM" id="MobiDB-lite"/>
    </source>
</evidence>
<feature type="compositionally biased region" description="Polar residues" evidence="1">
    <location>
        <begin position="303"/>
        <end position="315"/>
    </location>
</feature>
<evidence type="ECO:0000313" key="2">
    <source>
        <dbReference type="EMBL" id="KKN89752.1"/>
    </source>
</evidence>
<accession>A0A0F9UQF2</accession>
<reference evidence="2" key="1">
    <citation type="journal article" date="2015" name="Nature">
        <title>Complex archaea that bridge the gap between prokaryotes and eukaryotes.</title>
        <authorList>
            <person name="Spang A."/>
            <person name="Saw J.H."/>
            <person name="Jorgensen S.L."/>
            <person name="Zaremba-Niedzwiedzka K."/>
            <person name="Martijn J."/>
            <person name="Lind A.E."/>
            <person name="van Eijk R."/>
            <person name="Schleper C."/>
            <person name="Guy L."/>
            <person name="Ettema T.J."/>
        </authorList>
    </citation>
    <scope>NUCLEOTIDE SEQUENCE</scope>
</reference>
<dbReference type="EMBL" id="LAZR01000116">
    <property type="protein sequence ID" value="KKN89752.1"/>
    <property type="molecule type" value="Genomic_DNA"/>
</dbReference>
<name>A0A0F9UQF2_9ZZZZ</name>
<gene>
    <name evidence="2" type="ORF">LCGC14_0235980</name>
</gene>
<protein>
    <submittedName>
        <fullName evidence="2">Uncharacterized protein</fullName>
    </submittedName>
</protein>
<sequence length="384" mass="42480">MARMTNERRKRRRRLRDLVIDEVSFVDRPANLTPFLFYKNADGMPVELDKADFELTIDFQSKGTPETTMLKVNGKKVTDPQSFHVSYWPIGTEHVSVVCEYVTENKGTSNGGFKNSTVHRLAKNDPKKLGKTEWTAKFVNDLPDGSFLYVEKGGKVDGEGKTLPRSLRHFPVRNAEGNIDLPHLRDAIAKISQENIPATKKKSLQAQARKMLEGAQRVTKAEQHDLEILSTLLGIEADPEMDGDLAKGLAEHAETINLYMDDLPQDAKDAMVAVIKLASETEEVEPIEIEVDKMSDETEPAVENTSEGNQTQTTEEPAKSPATAPSVDTAKLVSEITESLIPKVTEGVLAALDARQAAEDDPEIPDDEAERLVAEAMEEQVNEG</sequence>